<dbReference type="PANTHER" id="PTHR12444:SF8">
    <property type="entry name" value="PROTEIN EFR3 HOMOLOG CMP44E"/>
    <property type="match status" value="1"/>
</dbReference>
<evidence type="ECO:0000256" key="1">
    <source>
        <dbReference type="ARBA" id="ARBA00010216"/>
    </source>
</evidence>
<dbReference type="EMBL" id="CAIIXF020000001">
    <property type="protein sequence ID" value="CAH1774210.1"/>
    <property type="molecule type" value="Genomic_DNA"/>
</dbReference>
<proteinExistence type="inferred from homology"/>
<keyword evidence="3" id="KW-1185">Reference proteome</keyword>
<evidence type="ECO:0000313" key="3">
    <source>
        <dbReference type="Proteomes" id="UP000749559"/>
    </source>
</evidence>
<gene>
    <name evidence="2" type="ORF">OFUS_LOCUS1715</name>
</gene>
<comment type="caution">
    <text evidence="2">The sequence shown here is derived from an EMBL/GenBank/DDBJ whole genome shotgun (WGS) entry which is preliminary data.</text>
</comment>
<dbReference type="OrthoDB" id="19232at2759"/>
<dbReference type="InterPro" id="IPR049152">
    <property type="entry name" value="EFR3-like_ARM"/>
</dbReference>
<protein>
    <submittedName>
        <fullName evidence="2">Uncharacterized protein</fullName>
    </submittedName>
</protein>
<dbReference type="InterPro" id="IPR051851">
    <property type="entry name" value="EFR3_Homologs"/>
</dbReference>
<organism evidence="2 3">
    <name type="scientific">Owenia fusiformis</name>
    <name type="common">Polychaete worm</name>
    <dbReference type="NCBI Taxonomy" id="6347"/>
    <lineage>
        <taxon>Eukaryota</taxon>
        <taxon>Metazoa</taxon>
        <taxon>Spiralia</taxon>
        <taxon>Lophotrochozoa</taxon>
        <taxon>Annelida</taxon>
        <taxon>Polychaeta</taxon>
        <taxon>Sedentaria</taxon>
        <taxon>Canalipalpata</taxon>
        <taxon>Sabellida</taxon>
        <taxon>Oweniida</taxon>
        <taxon>Oweniidae</taxon>
        <taxon>Owenia</taxon>
    </lineage>
</organism>
<sequence>MAGCCGCCGPLRPRYKRLVDSIFPADPQEGLVKSNMEKLTFYALSSPEKLDRIGEYLAQRQSRDVSRRKVGFVFIAMEALDQLLLACHAHSINLFVESFLKMVQDLLECEEPELQELATASFVKFANIEEDTPSYHRRYDFFVSKFSSMAHSGNDNQEARARIRNAGLQGLQGVVRKTVSDDLQVNIWEQTHMDKIVPSLLFNMQDTRGRSHPDIESPREEDHPSFVAENCFRDLVCRASFGNIKAVLRPVLMHLDNHRLWVPNDFAVKCFKVVMFSVQAQYGYVVVQMLMSHLDEHSKSQPRMKASIVDVLAETVLIAAGGSIGPSVLEVFNTLLRHIRVSVDNKTTDKDRLSDEKKFQESCINTIGEFANNLPDYQKIEIMMFVMGKVNTSTDDKPSDSKDVMLQTMLLKTLLTVATKYKTVLMSNAFTLPFLEPLMRMSISSDPGIRLLVQEILHTLLDRHNNLPKLKTVKIMADISQLSLTVEKPPRQDVMFMKKNGSQFYWHLYENMQQLSNKLENFAALYITLALLGLEMGADEILVELFRLSLGMQEMACNSTSLPSKHRCCIHAVVAAYYNLMSQLTAIPALCQHITQVIEIREKEARHLLPDEAFTENKQWTSPEGPKPEWLFDQDIISEALHSSGLDTTKLGTPFMNKLSIQLGSELGPLQRSNGVDGVTGSVSDINSISIDLESAASTPGMTRRRFSTEITVETLKKVLADSSQDREEEKAKQAEILHMFREGPFEEIVAKSEARATRFHSKVDEILKMLDEQAESVENQDIDRDITNIDEPIPIYEIKYPDLFVY</sequence>
<reference evidence="2" key="1">
    <citation type="submission" date="2022-03" db="EMBL/GenBank/DDBJ databases">
        <authorList>
            <person name="Martin C."/>
        </authorList>
    </citation>
    <scope>NUCLEOTIDE SEQUENCE</scope>
</reference>
<dbReference type="GO" id="GO:0072659">
    <property type="term" value="P:protein localization to plasma membrane"/>
    <property type="evidence" value="ECO:0007669"/>
    <property type="project" value="TreeGrafter"/>
</dbReference>
<dbReference type="InterPro" id="IPR016024">
    <property type="entry name" value="ARM-type_fold"/>
</dbReference>
<dbReference type="PANTHER" id="PTHR12444">
    <property type="entry name" value="PROTEIN EFR3 HOMOLOG CMP44E"/>
    <property type="match status" value="1"/>
</dbReference>
<dbReference type="AlphaFoldDB" id="A0A8J1U7R6"/>
<evidence type="ECO:0000313" key="2">
    <source>
        <dbReference type="EMBL" id="CAH1774210.1"/>
    </source>
</evidence>
<name>A0A8J1U7R6_OWEFU</name>
<dbReference type="SUPFAM" id="SSF48371">
    <property type="entry name" value="ARM repeat"/>
    <property type="match status" value="1"/>
</dbReference>
<dbReference type="Proteomes" id="UP000749559">
    <property type="component" value="Unassembled WGS sequence"/>
</dbReference>
<dbReference type="GO" id="GO:0005886">
    <property type="term" value="C:plasma membrane"/>
    <property type="evidence" value="ECO:0007669"/>
    <property type="project" value="TreeGrafter"/>
</dbReference>
<accession>A0A8J1U7R6</accession>
<comment type="similarity">
    <text evidence="1">Belongs to the EFR3 family.</text>
</comment>
<dbReference type="Pfam" id="PF21052">
    <property type="entry name" value="EFR3_ARM"/>
    <property type="match status" value="1"/>
</dbReference>